<evidence type="ECO:0000256" key="5">
    <source>
        <dbReference type="ARBA" id="ARBA00022490"/>
    </source>
</evidence>
<dbReference type="GO" id="GO:0045335">
    <property type="term" value="C:phagocytic vesicle"/>
    <property type="evidence" value="ECO:0007669"/>
    <property type="project" value="UniProtKB-SubCell"/>
</dbReference>
<dbReference type="GO" id="GO:0051049">
    <property type="term" value="P:regulation of transport"/>
    <property type="evidence" value="ECO:0007669"/>
    <property type="project" value="UniProtKB-ARBA"/>
</dbReference>
<evidence type="ECO:0000256" key="3">
    <source>
        <dbReference type="ARBA" id="ARBA00004262"/>
    </source>
</evidence>
<evidence type="ECO:0000256" key="11">
    <source>
        <dbReference type="ARBA" id="ARBA00023329"/>
    </source>
</evidence>
<dbReference type="EMBL" id="AHAT01029265">
    <property type="status" value="NOT_ANNOTATED_CDS"/>
    <property type="molecule type" value="Genomic_DNA"/>
</dbReference>
<accession>W5NEG4</accession>
<dbReference type="GO" id="GO:0023052">
    <property type="term" value="P:signaling"/>
    <property type="evidence" value="ECO:0000318"/>
    <property type="project" value="GO_Central"/>
</dbReference>
<dbReference type="InterPro" id="IPR047237">
    <property type="entry name" value="PTB_APPL"/>
</dbReference>
<keyword evidence="15" id="KW-1185">Reference proteome</keyword>
<keyword evidence="5" id="KW-0963">Cytoplasm</keyword>
<evidence type="ECO:0000256" key="8">
    <source>
        <dbReference type="ARBA" id="ARBA00023242"/>
    </source>
</evidence>
<evidence type="ECO:0000259" key="12">
    <source>
        <dbReference type="PROSITE" id="PS01179"/>
    </source>
</evidence>
<keyword evidence="11" id="KW-0968">Cytoplasmic vesicle</keyword>
<dbReference type="Ensembl" id="ENSLOCT00000019055.1">
    <property type="protein sequence ID" value="ENSLOCP00000019023.1"/>
    <property type="gene ID" value="ENSLOCG00000015456.1"/>
</dbReference>
<dbReference type="InParanoid" id="W5NEG4"/>
<evidence type="ECO:0000256" key="1">
    <source>
        <dbReference type="ARBA" id="ARBA00004123"/>
    </source>
</evidence>
<dbReference type="AlphaFoldDB" id="W5NEG4"/>
<dbReference type="Bgee" id="ENSLOCG00000015456">
    <property type="expression patterns" value="Expressed in ovary and 13 other cell types or tissues"/>
</dbReference>
<dbReference type="Pfam" id="PF16746">
    <property type="entry name" value="BAR_3"/>
    <property type="match status" value="1"/>
</dbReference>
<keyword evidence="8" id="KW-0539">Nucleus</keyword>
<dbReference type="GO" id="GO:0005634">
    <property type="term" value="C:nucleus"/>
    <property type="evidence" value="ECO:0007669"/>
    <property type="project" value="UniProtKB-SubCell"/>
</dbReference>
<feature type="domain" description="PID" evidence="12">
    <location>
        <begin position="492"/>
        <end position="562"/>
    </location>
</feature>
<protein>
    <submittedName>
        <fullName evidence="14">Adaptor protein, phosphotyrosine interacting with PH domain and leucine zipper 2</fullName>
    </submittedName>
</protein>
<evidence type="ECO:0000313" key="15">
    <source>
        <dbReference type="Proteomes" id="UP000018468"/>
    </source>
</evidence>
<gene>
    <name evidence="14" type="primary">APPL2</name>
</gene>
<evidence type="ECO:0000259" key="13">
    <source>
        <dbReference type="PROSITE" id="PS50003"/>
    </source>
</evidence>
<evidence type="ECO:0000256" key="10">
    <source>
        <dbReference type="ARBA" id="ARBA00023306"/>
    </source>
</evidence>
<dbReference type="OMA" id="ENDEWIC"/>
<keyword evidence="6" id="KW-0967">Endosome</keyword>
<dbReference type="GO" id="GO:0031901">
    <property type="term" value="C:early endosome membrane"/>
    <property type="evidence" value="ECO:0007669"/>
    <property type="project" value="UniProtKB-SubCell"/>
</dbReference>
<dbReference type="EMBL" id="AHAT01029264">
    <property type="status" value="NOT_ANNOTATED_CDS"/>
    <property type="molecule type" value="Genomic_DNA"/>
</dbReference>
<dbReference type="GO" id="GO:0071363">
    <property type="term" value="P:cellular response to growth factor stimulus"/>
    <property type="evidence" value="ECO:0007669"/>
    <property type="project" value="UniProtKB-ARBA"/>
</dbReference>
<dbReference type="SMART" id="SM00233">
    <property type="entry name" value="PH"/>
    <property type="match status" value="1"/>
</dbReference>
<dbReference type="InterPro" id="IPR047181">
    <property type="entry name" value="DP13A/B"/>
</dbReference>
<keyword evidence="10" id="KW-0131">Cell cycle</keyword>
<dbReference type="PANTHER" id="PTHR46415:SF1">
    <property type="entry name" value="DCC-INTERACTING PROTEIN 13-BETA"/>
    <property type="match status" value="1"/>
</dbReference>
<dbReference type="EMBL" id="AHAT01029263">
    <property type="status" value="NOT_ANNOTATED_CDS"/>
    <property type="molecule type" value="Genomic_DNA"/>
</dbReference>
<proteinExistence type="predicted"/>
<organism evidence="14 15">
    <name type="scientific">Lepisosteus oculatus</name>
    <name type="common">Spotted gar</name>
    <dbReference type="NCBI Taxonomy" id="7918"/>
    <lineage>
        <taxon>Eukaryota</taxon>
        <taxon>Metazoa</taxon>
        <taxon>Chordata</taxon>
        <taxon>Craniata</taxon>
        <taxon>Vertebrata</taxon>
        <taxon>Euteleostomi</taxon>
        <taxon>Actinopterygii</taxon>
        <taxon>Neopterygii</taxon>
        <taxon>Holostei</taxon>
        <taxon>Semionotiformes</taxon>
        <taxon>Lepisosteidae</taxon>
        <taxon>Lepisosteus</taxon>
    </lineage>
</organism>
<sequence length="663" mass="74901">MPAVHKLLLEEALQDSPQMRILLSVGKAVTGLINGNLYFFNTTFTMNRLFKSQNEMSLATQQLSKQLLEYEKQNRCLRIGVEENINFMKPDLNTWWMKGEPYTPIFLNLADSSLIPFVKTFKQCVSEISTLKDIFGIASNEHDVSMAKYSRLPKRKENEKLKADVVAEVAYTRRKQHQASMQYYCALNALQYRKRVAMLEPMLGYMQAQVCFFRKGMDLVSKKMDSFLTSVSNMTQSIQAQLDSESDLMRLSQRDLLSVEDTVYMPDQDSANPPVNRTLIQKAGYLNIRNKTGLVTTAWDRLYFFTQGGNLMCQPRGAVAGGLVLDLDNSSVMAVECEDRRYCFQITSPTGKTSIILQAESKKEYEEWICALNNISRQIYLTDNPEAVAIRLNQTAIQAVTPVTSFEKRHESLQPERVTRSQARGLYSTLGRTIQIDPASPSNVTRYRTSLGQKKKRFQVYCPVLHRRTNPFGETEEDSSSDSHDSLLQQVFAVRFLGSMAVRTGRSREVIYEAMRQVLAARAIHNIFRTSESHLMVTSSSLRLIDPQTQVTRISFQLQDVTQFAAHQENGRLMGFVVEGPGAGEDSEPTLSAFVFESNTEGEKICYTISLGKEITEAKKDPEALAQLMKSVPFTNDGKFLLLDTDPADAERSGARAQLESEA</sequence>
<dbReference type="PANTHER" id="PTHR46415">
    <property type="entry name" value="ADAPTOR PROTEIN, PHOSPHOTYROSINE INTERACTION, PH DOMAIN AND LEUCINE ZIPPER-CONTAINING 2"/>
    <property type="match status" value="1"/>
</dbReference>
<name>W5NEG4_LEPOC</name>
<evidence type="ECO:0000256" key="6">
    <source>
        <dbReference type="ARBA" id="ARBA00022753"/>
    </source>
</evidence>
<dbReference type="Pfam" id="PF00640">
    <property type="entry name" value="PID"/>
    <property type="match status" value="1"/>
</dbReference>
<dbReference type="EMBL" id="AHAT01029266">
    <property type="status" value="NOT_ANNOTATED_CDS"/>
    <property type="molecule type" value="Genomic_DNA"/>
</dbReference>
<dbReference type="eggNOG" id="KOG3536">
    <property type="taxonomic scope" value="Eukaryota"/>
</dbReference>
<keyword evidence="9" id="KW-0966">Cell projection</keyword>
<dbReference type="SUPFAM" id="SSF103657">
    <property type="entry name" value="BAR/IMD domain-like"/>
    <property type="match status" value="1"/>
</dbReference>
<dbReference type="Gene3D" id="1.20.1270.60">
    <property type="entry name" value="Arfaptin homology (AH) domain/BAR domain"/>
    <property type="match status" value="1"/>
</dbReference>
<dbReference type="InterPro" id="IPR006020">
    <property type="entry name" value="PTB/PI_dom"/>
</dbReference>
<reference evidence="14" key="2">
    <citation type="submission" date="2025-08" db="UniProtKB">
        <authorList>
            <consortium name="Ensembl"/>
        </authorList>
    </citation>
    <scope>IDENTIFICATION</scope>
</reference>
<dbReference type="Gene3D" id="2.30.29.30">
    <property type="entry name" value="Pleckstrin-homology domain (PH domain)/Phosphotyrosine-binding domain (PTB)"/>
    <property type="match status" value="2"/>
</dbReference>
<dbReference type="PROSITE" id="PS01179">
    <property type="entry name" value="PID"/>
    <property type="match status" value="1"/>
</dbReference>
<dbReference type="GeneTree" id="ENSGT00940000158319"/>
<dbReference type="InterPro" id="IPR001849">
    <property type="entry name" value="PH_domain"/>
</dbReference>
<keyword evidence="7" id="KW-0472">Membrane</keyword>
<evidence type="ECO:0000256" key="4">
    <source>
        <dbReference type="ARBA" id="ARBA00004466"/>
    </source>
</evidence>
<feature type="domain" description="PH" evidence="13">
    <location>
        <begin position="279"/>
        <end position="377"/>
    </location>
</feature>
<dbReference type="EMBL" id="AHAT01029267">
    <property type="status" value="NOT_ANNOTATED_CDS"/>
    <property type="molecule type" value="Genomic_DNA"/>
</dbReference>
<comment type="subcellular location">
    <subcellularLocation>
        <location evidence="4">Cell projection</location>
        <location evidence="4">Ruffle</location>
    </subcellularLocation>
    <subcellularLocation>
        <location evidence="3">Cytoplasmic vesicle</location>
        <location evidence="3">Phagosome</location>
    </subcellularLocation>
    <subcellularLocation>
        <location evidence="2">Early endosome membrane</location>
        <topology evidence="2">Peripheral membrane protein</topology>
    </subcellularLocation>
    <subcellularLocation>
        <location evidence="1">Nucleus</location>
    </subcellularLocation>
</comment>
<dbReference type="STRING" id="7918.ENSLOCP00000019023"/>
<dbReference type="Pfam" id="PF00169">
    <property type="entry name" value="PH"/>
    <property type="match status" value="1"/>
</dbReference>
<dbReference type="InterPro" id="IPR004148">
    <property type="entry name" value="BAR_dom"/>
</dbReference>
<evidence type="ECO:0000256" key="9">
    <source>
        <dbReference type="ARBA" id="ARBA00023273"/>
    </source>
</evidence>
<reference evidence="15" key="1">
    <citation type="submission" date="2011-12" db="EMBL/GenBank/DDBJ databases">
        <title>The Draft Genome of Lepisosteus oculatus.</title>
        <authorList>
            <consortium name="The Broad Institute Genome Assembly &amp; Analysis Group"/>
            <consortium name="Computational R&amp;D Group"/>
            <consortium name="and Sequencing Platform"/>
            <person name="Di Palma F."/>
            <person name="Alfoldi J."/>
            <person name="Johnson J."/>
            <person name="Berlin A."/>
            <person name="Gnerre S."/>
            <person name="Jaffe D."/>
            <person name="MacCallum I."/>
            <person name="Young S."/>
            <person name="Walker B.J."/>
            <person name="Lander E.S."/>
            <person name="Lindblad-Toh K."/>
        </authorList>
    </citation>
    <scope>NUCLEOTIDE SEQUENCE [LARGE SCALE GENOMIC DNA]</scope>
</reference>
<dbReference type="SUPFAM" id="SSF50729">
    <property type="entry name" value="PH domain-like"/>
    <property type="match status" value="2"/>
</dbReference>
<evidence type="ECO:0000313" key="14">
    <source>
        <dbReference type="Ensembl" id="ENSLOCP00000019023.1"/>
    </source>
</evidence>
<dbReference type="HOGENOM" id="CLU_025935_0_0_1"/>
<dbReference type="InterPro" id="IPR047236">
    <property type="entry name" value="PH_DP13A/B"/>
</dbReference>
<dbReference type="CDD" id="cd13158">
    <property type="entry name" value="PTB_APPL"/>
    <property type="match status" value="1"/>
</dbReference>
<dbReference type="Proteomes" id="UP000018468">
    <property type="component" value="Linkage group LG8"/>
</dbReference>
<dbReference type="GO" id="GO:0010008">
    <property type="term" value="C:endosome membrane"/>
    <property type="evidence" value="ECO:0000318"/>
    <property type="project" value="GO_Central"/>
</dbReference>
<evidence type="ECO:0000256" key="2">
    <source>
        <dbReference type="ARBA" id="ARBA00004220"/>
    </source>
</evidence>
<dbReference type="eggNOG" id="KOG0521">
    <property type="taxonomic scope" value="Eukaryota"/>
</dbReference>
<dbReference type="InterPro" id="IPR011993">
    <property type="entry name" value="PH-like_dom_sf"/>
</dbReference>
<dbReference type="FunFam" id="2.30.29.30:FF:000067">
    <property type="entry name" value="Putative DCC-interacting protein 13-beta isoform 2"/>
    <property type="match status" value="1"/>
</dbReference>
<dbReference type="GO" id="GO:0001726">
    <property type="term" value="C:ruffle"/>
    <property type="evidence" value="ECO:0007669"/>
    <property type="project" value="UniProtKB-SubCell"/>
</dbReference>
<dbReference type="FunFam" id="2.30.29.30:FF:000160">
    <property type="entry name" value="DCC-interacting protein 13-beta isoform X2"/>
    <property type="match status" value="1"/>
</dbReference>
<dbReference type="PROSITE" id="PS50003">
    <property type="entry name" value="PH_DOMAIN"/>
    <property type="match status" value="1"/>
</dbReference>
<dbReference type="InterPro" id="IPR027267">
    <property type="entry name" value="AH/BAR_dom_sf"/>
</dbReference>
<dbReference type="CDD" id="cd13247">
    <property type="entry name" value="BAR-PH_APPL"/>
    <property type="match status" value="1"/>
</dbReference>
<evidence type="ECO:0000256" key="7">
    <source>
        <dbReference type="ARBA" id="ARBA00023136"/>
    </source>
</evidence>
<reference evidence="14" key="3">
    <citation type="submission" date="2025-09" db="UniProtKB">
        <authorList>
            <consortium name="Ensembl"/>
        </authorList>
    </citation>
    <scope>IDENTIFICATION</scope>
</reference>